<protein>
    <submittedName>
        <fullName evidence="3">Uncharacterized protein</fullName>
    </submittedName>
</protein>
<dbReference type="RefSeq" id="WP_248957085.1">
    <property type="nucleotide sequence ID" value="NZ_JAKIKU010000024.1"/>
</dbReference>
<reference evidence="3 4" key="1">
    <citation type="submission" date="2022-01" db="EMBL/GenBank/DDBJ databases">
        <title>Whole genome-based taxonomy of the Shewanellaceae.</title>
        <authorList>
            <person name="Martin-Rodriguez A.J."/>
        </authorList>
    </citation>
    <scope>NUCLEOTIDE SEQUENCE [LARGE SCALE GENOMIC DNA]</scope>
    <source>
        <strain evidence="3 4">DSM 24955</strain>
    </source>
</reference>
<feature type="signal peptide" evidence="2">
    <location>
        <begin position="1"/>
        <end position="23"/>
    </location>
</feature>
<evidence type="ECO:0000313" key="4">
    <source>
        <dbReference type="Proteomes" id="UP001202134"/>
    </source>
</evidence>
<name>A0ABT0KVY6_9GAMM</name>
<evidence type="ECO:0000256" key="2">
    <source>
        <dbReference type="SAM" id="SignalP"/>
    </source>
</evidence>
<evidence type="ECO:0000256" key="1">
    <source>
        <dbReference type="SAM" id="MobiDB-lite"/>
    </source>
</evidence>
<organism evidence="3 4">
    <name type="scientific">Shewanella electrodiphila</name>
    <dbReference type="NCBI Taxonomy" id="934143"/>
    <lineage>
        <taxon>Bacteria</taxon>
        <taxon>Pseudomonadati</taxon>
        <taxon>Pseudomonadota</taxon>
        <taxon>Gammaproteobacteria</taxon>
        <taxon>Alteromonadales</taxon>
        <taxon>Shewanellaceae</taxon>
        <taxon>Shewanella</taxon>
    </lineage>
</organism>
<comment type="caution">
    <text evidence="3">The sequence shown here is derived from an EMBL/GenBank/DDBJ whole genome shotgun (WGS) entry which is preliminary data.</text>
</comment>
<keyword evidence="2" id="KW-0732">Signal</keyword>
<feature type="compositionally biased region" description="Polar residues" evidence="1">
    <location>
        <begin position="103"/>
        <end position="114"/>
    </location>
</feature>
<keyword evidence="4" id="KW-1185">Reference proteome</keyword>
<feature type="chain" id="PRO_5046662582" evidence="2">
    <location>
        <begin position="24"/>
        <end position="122"/>
    </location>
</feature>
<sequence>MKGLTKIVAASALGLSLSISAMAADEVQNNVSLIGQSTSDMSYAFADSENLQVKSISSQEMEATEGAWFPVALNLAGRVVTSQVAKHHMSNAGLVYGTYQTGKAWSGKSSNQRRNGGAGGRW</sequence>
<gene>
    <name evidence="3" type="ORF">L2737_21835</name>
</gene>
<evidence type="ECO:0000313" key="3">
    <source>
        <dbReference type="EMBL" id="MCL1047944.1"/>
    </source>
</evidence>
<dbReference type="EMBL" id="JAKIKU010000024">
    <property type="protein sequence ID" value="MCL1047944.1"/>
    <property type="molecule type" value="Genomic_DNA"/>
</dbReference>
<feature type="region of interest" description="Disordered" evidence="1">
    <location>
        <begin position="103"/>
        <end position="122"/>
    </location>
</feature>
<proteinExistence type="predicted"/>
<accession>A0ABT0KVY6</accession>
<dbReference type="Proteomes" id="UP001202134">
    <property type="component" value="Unassembled WGS sequence"/>
</dbReference>